<keyword evidence="1" id="KW-0732">Signal</keyword>
<dbReference type="Gene3D" id="3.30.1660.10">
    <property type="entry name" value="Flavin-binding protein dodecin"/>
    <property type="match status" value="1"/>
</dbReference>
<evidence type="ECO:0000259" key="2">
    <source>
        <dbReference type="Pfam" id="PF07338"/>
    </source>
</evidence>
<dbReference type="InterPro" id="IPR025543">
    <property type="entry name" value="Dodecin-like"/>
</dbReference>
<evidence type="ECO:0000256" key="1">
    <source>
        <dbReference type="ARBA" id="ARBA00022729"/>
    </source>
</evidence>
<evidence type="ECO:0000313" key="3">
    <source>
        <dbReference type="EMBL" id="CDL38428.1"/>
    </source>
</evidence>
<name>A0A7G2INR5_CITFR</name>
<sequence>MLKQKIAAQAERAGASDYKITQAYTGNRVHMTAELLK</sequence>
<dbReference type="Proteomes" id="UP000019194">
    <property type="component" value="Unassembled WGS sequence"/>
</dbReference>
<dbReference type="AlphaFoldDB" id="A0A7G2INR5"/>
<evidence type="ECO:0000313" key="4">
    <source>
        <dbReference type="Proteomes" id="UP000019194"/>
    </source>
</evidence>
<dbReference type="EMBL" id="CBWP010000041">
    <property type="protein sequence ID" value="CDL38428.1"/>
    <property type="molecule type" value="Genomic_DNA"/>
</dbReference>
<protein>
    <recommendedName>
        <fullName evidence="2">YdgH/BhsA/McbA-like domain-containing protein</fullName>
    </recommendedName>
</protein>
<dbReference type="InterPro" id="IPR036275">
    <property type="entry name" value="YdgH-like_sf"/>
</dbReference>
<comment type="caution">
    <text evidence="3">The sequence shown here is derived from an EMBL/GenBank/DDBJ whole genome shotgun (WGS) entry which is preliminary data.</text>
</comment>
<dbReference type="InterPro" id="IPR010854">
    <property type="entry name" value="YdgH/BhsA/McbA-like_dom"/>
</dbReference>
<reference evidence="3 4" key="1">
    <citation type="submission" date="2013-10" db="EMBL/GenBank/DDBJ databases">
        <title>Antibiotic resistance diversity of beta-lactamase producers in the General Hospital Vienna.</title>
        <authorList>
            <person name="Barisic I."/>
            <person name="Mitteregger D."/>
            <person name="Hirschl A.M."/>
            <person name="Noehammer C."/>
            <person name="Wiesinger-Mayr H."/>
        </authorList>
    </citation>
    <scope>NUCLEOTIDE SEQUENCE [LARGE SCALE GENOMIC DNA]</scope>
    <source>
        <strain evidence="3 4">ISC11</strain>
    </source>
</reference>
<feature type="domain" description="YdgH/BhsA/McbA-like" evidence="2">
    <location>
        <begin position="2"/>
        <end position="35"/>
    </location>
</feature>
<dbReference type="SUPFAM" id="SSF159871">
    <property type="entry name" value="YdgH-like"/>
    <property type="match status" value="1"/>
</dbReference>
<accession>A0A7G2INR5</accession>
<organism evidence="3 4">
    <name type="scientific">Citrobacter freundii</name>
    <dbReference type="NCBI Taxonomy" id="546"/>
    <lineage>
        <taxon>Bacteria</taxon>
        <taxon>Pseudomonadati</taxon>
        <taxon>Pseudomonadota</taxon>
        <taxon>Gammaproteobacteria</taxon>
        <taxon>Enterobacterales</taxon>
        <taxon>Enterobacteriaceae</taxon>
        <taxon>Citrobacter</taxon>
        <taxon>Citrobacter freundii complex</taxon>
    </lineage>
</organism>
<dbReference type="Pfam" id="PF07338">
    <property type="entry name" value="YdgH_BhsA-like"/>
    <property type="match status" value="1"/>
</dbReference>
<proteinExistence type="predicted"/>